<proteinExistence type="predicted"/>
<accession>A0A2N7JPH1</accession>
<reference evidence="2" key="1">
    <citation type="submission" date="2016-07" db="EMBL/GenBank/DDBJ databases">
        <title>Nontailed viruses are major unrecognized killers of bacteria in the ocean.</title>
        <authorList>
            <person name="Kauffman K."/>
            <person name="Hussain F."/>
            <person name="Yang J."/>
            <person name="Arevalo P."/>
            <person name="Brown J."/>
            <person name="Cutler M."/>
            <person name="Kelly L."/>
            <person name="Polz M.F."/>
        </authorList>
    </citation>
    <scope>NUCLEOTIDE SEQUENCE [LARGE SCALE GENOMIC DNA]</scope>
    <source>
        <strain evidence="2">10N.261.48.B5</strain>
    </source>
</reference>
<gene>
    <name evidence="1" type="ORF">BCT54_25150</name>
</gene>
<dbReference type="AlphaFoldDB" id="A0A2N7JPH1"/>
<organism evidence="1 2">
    <name type="scientific">Vibrio splendidus</name>
    <dbReference type="NCBI Taxonomy" id="29497"/>
    <lineage>
        <taxon>Bacteria</taxon>
        <taxon>Pseudomonadati</taxon>
        <taxon>Pseudomonadota</taxon>
        <taxon>Gammaproteobacteria</taxon>
        <taxon>Vibrionales</taxon>
        <taxon>Vibrionaceae</taxon>
        <taxon>Vibrio</taxon>
    </lineage>
</organism>
<protein>
    <submittedName>
        <fullName evidence="1">Uncharacterized protein</fullName>
    </submittedName>
</protein>
<dbReference type="EMBL" id="MCZF01000212">
    <property type="protein sequence ID" value="PMM47465.1"/>
    <property type="molecule type" value="Genomic_DNA"/>
</dbReference>
<name>A0A2N7JPH1_VIBSP</name>
<evidence type="ECO:0000313" key="1">
    <source>
        <dbReference type="EMBL" id="PMM47465.1"/>
    </source>
</evidence>
<dbReference type="Proteomes" id="UP000235533">
    <property type="component" value="Unassembled WGS sequence"/>
</dbReference>
<evidence type="ECO:0000313" key="2">
    <source>
        <dbReference type="Proteomes" id="UP000235533"/>
    </source>
</evidence>
<sequence>MTDVMISLNTDIAEKPRFLAGFDERMGPTMEFIACIRGRSEANFSLNDKASNTSLSFIIG</sequence>
<comment type="caution">
    <text evidence="1">The sequence shown here is derived from an EMBL/GenBank/DDBJ whole genome shotgun (WGS) entry which is preliminary data.</text>
</comment>